<sequence>MGQTVGGYSRNRRRESFSSCVSNFDSATSSSSSSSSSLESQKKANTSSTEDDVTPQSLFPYTTSANSPSNSDEPSMSSSIIETSSVKEETHKGTRHVSGLASKIIPKRAWSGYHLFQLTNMRGERIHSSPRVIRSPKIRPKSNTMDSPNTTNTGEEDIDQLITMMKNHKVSDDSPFDFNFNNAKPLTPQPSPQQIPATTTNSTTFTPSSEFKFSFSANIPPTTASSTTAFTADTITNEPNYIKVREIYREVDREEDEEEDDEEEEEEQGEQDEPKAEQDQNLYDPHLNRRKILPLPKPRLKKSSNIPTTTVTNNNHNTLTETTTIPDLDNKSIDDQKPDNKRKERNWRDNFTKHPIIPPPPPAAAEAAAREFKKPEKPPTPVAVVVVEKRKKAAAAAAAAASASAARKKKGKGLAEDSLLMKQQQQKKKNTKSRQKKKEDEAPGGFLSSDINLFQNPIPEDWICLFCQYDILFSGMTEARKKNGYYRRKKERSRRAREAEVRRMGSLCYSDVDHDT</sequence>
<dbReference type="Proteomes" id="UP001476247">
    <property type="component" value="Unassembled WGS sequence"/>
</dbReference>
<dbReference type="EMBL" id="BAABUJ010000012">
    <property type="protein sequence ID" value="GAA5799178.1"/>
    <property type="molecule type" value="Genomic_DNA"/>
</dbReference>
<reference evidence="2 3" key="1">
    <citation type="submission" date="2024-04" db="EMBL/GenBank/DDBJ databases">
        <title>genome sequences of Mucor flavus KT1a and Helicostylum pulchrum KT1b strains isolation_sourced from the surface of a dry-aged beef.</title>
        <authorList>
            <person name="Toyotome T."/>
            <person name="Hosono M."/>
            <person name="Torimaru M."/>
            <person name="Fukuda K."/>
            <person name="Mikami N."/>
        </authorList>
    </citation>
    <scope>NUCLEOTIDE SEQUENCE [LARGE SCALE GENOMIC DNA]</scope>
    <source>
        <strain evidence="2 3">KT1b</strain>
    </source>
</reference>
<accession>A0ABP9XY10</accession>
<feature type="compositionally biased region" description="Basic residues" evidence="1">
    <location>
        <begin position="288"/>
        <end position="302"/>
    </location>
</feature>
<evidence type="ECO:0000313" key="3">
    <source>
        <dbReference type="Proteomes" id="UP001476247"/>
    </source>
</evidence>
<evidence type="ECO:0000313" key="2">
    <source>
        <dbReference type="EMBL" id="GAA5799178.1"/>
    </source>
</evidence>
<feature type="region of interest" description="Disordered" evidence="1">
    <location>
        <begin position="186"/>
        <end position="206"/>
    </location>
</feature>
<feature type="region of interest" description="Disordered" evidence="1">
    <location>
        <begin position="409"/>
        <end position="448"/>
    </location>
</feature>
<feature type="compositionally biased region" description="Acidic residues" evidence="1">
    <location>
        <begin position="253"/>
        <end position="271"/>
    </location>
</feature>
<feature type="compositionally biased region" description="Polar residues" evidence="1">
    <location>
        <begin position="17"/>
        <end position="28"/>
    </location>
</feature>
<evidence type="ECO:0000256" key="1">
    <source>
        <dbReference type="SAM" id="MobiDB-lite"/>
    </source>
</evidence>
<protein>
    <submittedName>
        <fullName evidence="2">Uncharacterized protein</fullName>
    </submittedName>
</protein>
<organism evidence="2 3">
    <name type="scientific">Helicostylum pulchrum</name>
    <dbReference type="NCBI Taxonomy" id="562976"/>
    <lineage>
        <taxon>Eukaryota</taxon>
        <taxon>Fungi</taxon>
        <taxon>Fungi incertae sedis</taxon>
        <taxon>Mucoromycota</taxon>
        <taxon>Mucoromycotina</taxon>
        <taxon>Mucoromycetes</taxon>
        <taxon>Mucorales</taxon>
        <taxon>Mucorineae</taxon>
        <taxon>Mucoraceae</taxon>
        <taxon>Helicostylum</taxon>
    </lineage>
</organism>
<feature type="compositionally biased region" description="Polar residues" evidence="1">
    <location>
        <begin position="43"/>
        <end position="65"/>
    </location>
</feature>
<feature type="compositionally biased region" description="Low complexity" evidence="1">
    <location>
        <begin position="66"/>
        <end position="84"/>
    </location>
</feature>
<feature type="compositionally biased region" description="Low complexity" evidence="1">
    <location>
        <begin position="308"/>
        <end position="324"/>
    </location>
</feature>
<feature type="compositionally biased region" description="Basic and acidic residues" evidence="1">
    <location>
        <begin position="328"/>
        <end position="352"/>
    </location>
</feature>
<keyword evidence="3" id="KW-1185">Reference proteome</keyword>
<feature type="compositionally biased region" description="Polar residues" evidence="1">
    <location>
        <begin position="141"/>
        <end position="153"/>
    </location>
</feature>
<feature type="region of interest" description="Disordered" evidence="1">
    <location>
        <begin position="1"/>
        <end position="98"/>
    </location>
</feature>
<gene>
    <name evidence="2" type="ORF">HPULCUR_004588</name>
</gene>
<name>A0ABP9XY10_9FUNG</name>
<feature type="region of interest" description="Disordered" evidence="1">
    <location>
        <begin position="251"/>
        <end position="378"/>
    </location>
</feature>
<feature type="compositionally biased region" description="Basic residues" evidence="1">
    <location>
        <begin position="425"/>
        <end position="436"/>
    </location>
</feature>
<comment type="caution">
    <text evidence="2">The sequence shown here is derived from an EMBL/GenBank/DDBJ whole genome shotgun (WGS) entry which is preliminary data.</text>
</comment>
<feature type="region of interest" description="Disordered" evidence="1">
    <location>
        <begin position="135"/>
        <end position="154"/>
    </location>
</feature>
<feature type="compositionally biased region" description="Basic and acidic residues" evidence="1">
    <location>
        <begin position="368"/>
        <end position="377"/>
    </location>
</feature>
<proteinExistence type="predicted"/>